<dbReference type="Proteomes" id="UP000199158">
    <property type="component" value="Unassembled WGS sequence"/>
</dbReference>
<reference evidence="1 2" key="1">
    <citation type="submission" date="2016-10" db="EMBL/GenBank/DDBJ databases">
        <authorList>
            <person name="de Groot N.N."/>
        </authorList>
    </citation>
    <scope>NUCLEOTIDE SEQUENCE [LARGE SCALE GENOMIC DNA]</scope>
    <source>
        <strain evidence="1 2">CGMCC 1.5070</strain>
    </source>
</reference>
<dbReference type="EMBL" id="FOCG01000002">
    <property type="protein sequence ID" value="SEN00111.1"/>
    <property type="molecule type" value="Genomic_DNA"/>
</dbReference>
<name>A0A1H8CY03_9FIRM</name>
<dbReference type="RefSeq" id="WP_092755494.1">
    <property type="nucleotide sequence ID" value="NZ_FOCG01000002.1"/>
</dbReference>
<accession>A0A1H8CY03</accession>
<sequence length="96" mass="11088">MNENKDLNTCARLILGKPGVGRKIYTKDWIEQTDAERKARGLPPEKIAVIEPEKEYQKLMRLEREKLYGKNDHWQCNSSLNHYPRGYSGLGLAGRT</sequence>
<dbReference type="STRING" id="474960.SAMN05216180_2410"/>
<evidence type="ECO:0000313" key="2">
    <source>
        <dbReference type="Proteomes" id="UP000199158"/>
    </source>
</evidence>
<protein>
    <submittedName>
        <fullName evidence="1">Uncharacterized protein</fullName>
    </submittedName>
</protein>
<organism evidence="1 2">
    <name type="scientific">Hydrogenoanaerobacterium saccharovorans</name>
    <dbReference type="NCBI Taxonomy" id="474960"/>
    <lineage>
        <taxon>Bacteria</taxon>
        <taxon>Bacillati</taxon>
        <taxon>Bacillota</taxon>
        <taxon>Clostridia</taxon>
        <taxon>Eubacteriales</taxon>
        <taxon>Oscillospiraceae</taxon>
        <taxon>Hydrogenoanaerobacterium</taxon>
    </lineage>
</organism>
<gene>
    <name evidence="1" type="ORF">SAMN05216180_2410</name>
</gene>
<keyword evidence="2" id="KW-1185">Reference proteome</keyword>
<proteinExistence type="predicted"/>
<evidence type="ECO:0000313" key="1">
    <source>
        <dbReference type="EMBL" id="SEN00111.1"/>
    </source>
</evidence>
<dbReference type="AlphaFoldDB" id="A0A1H8CY03"/>